<comment type="similarity">
    <text evidence="1">Belongs to the glycosyl hydrolase 13 family.</text>
</comment>
<dbReference type="Gene3D" id="2.60.40.1180">
    <property type="entry name" value="Golgi alpha-mannosidase II"/>
    <property type="match status" value="1"/>
</dbReference>
<proteinExistence type="inferred from homology"/>
<dbReference type="GO" id="GO:0009313">
    <property type="term" value="P:oligosaccharide catabolic process"/>
    <property type="evidence" value="ECO:0007669"/>
    <property type="project" value="TreeGrafter"/>
</dbReference>
<dbReference type="FunFam" id="3.20.20.80:FF:000064">
    <property type="entry name" value="Oligo-1,6-glucosidase"/>
    <property type="match status" value="1"/>
</dbReference>
<reference evidence="5 6" key="1">
    <citation type="journal article" date="2015" name="Genome Announc.">
        <title>Expanding the biotechnology potential of lactobacilli through comparative genomics of 213 strains and associated genera.</title>
        <authorList>
            <person name="Sun Z."/>
            <person name="Harris H.M."/>
            <person name="McCann A."/>
            <person name="Guo C."/>
            <person name="Argimon S."/>
            <person name="Zhang W."/>
            <person name="Yang X."/>
            <person name="Jeffery I.B."/>
            <person name="Cooney J.C."/>
            <person name="Kagawa T.F."/>
            <person name="Liu W."/>
            <person name="Song Y."/>
            <person name="Salvetti E."/>
            <person name="Wrobel A."/>
            <person name="Rasinkangas P."/>
            <person name="Parkhill J."/>
            <person name="Rea M.C."/>
            <person name="O'Sullivan O."/>
            <person name="Ritari J."/>
            <person name="Douillard F.P."/>
            <person name="Paul Ross R."/>
            <person name="Yang R."/>
            <person name="Briner A.E."/>
            <person name="Felis G.E."/>
            <person name="de Vos W.M."/>
            <person name="Barrangou R."/>
            <person name="Klaenhammer T.R."/>
            <person name="Caufield P.W."/>
            <person name="Cui Y."/>
            <person name="Zhang H."/>
            <person name="O'Toole P.W."/>
        </authorList>
    </citation>
    <scope>NUCLEOTIDE SEQUENCE [LARGE SCALE GENOMIC DNA]</scope>
    <source>
        <strain evidence="5 6">DSM 19904</strain>
    </source>
</reference>
<dbReference type="AlphaFoldDB" id="A0A0R1L1K3"/>
<keyword evidence="6" id="KW-1185">Reference proteome</keyword>
<keyword evidence="2" id="KW-0378">Hydrolase</keyword>
<dbReference type="SUPFAM" id="SSF51011">
    <property type="entry name" value="Glycosyl hydrolase domain"/>
    <property type="match status" value="1"/>
</dbReference>
<dbReference type="InterPro" id="IPR017853">
    <property type="entry name" value="GH"/>
</dbReference>
<dbReference type="PATRIC" id="fig|1423808.3.peg.1043"/>
<dbReference type="InterPro" id="IPR045857">
    <property type="entry name" value="O16G_dom_2"/>
</dbReference>
<dbReference type="EMBL" id="AZEA01000002">
    <property type="protein sequence ID" value="KRK89448.1"/>
    <property type="molecule type" value="Genomic_DNA"/>
</dbReference>
<dbReference type="Pfam" id="PF00128">
    <property type="entry name" value="Alpha-amylase"/>
    <property type="match status" value="1"/>
</dbReference>
<protein>
    <submittedName>
        <fullName evidence="5">Oligo-1,6-glucosidase</fullName>
    </submittedName>
</protein>
<sequence length="556" mass="64823">MSKLINNQQNPAWWKNAVGYQIYPKSFYDSNNDGIGDLQGIIQKIPYIKSLGVNFVWLSPFFASPNIDNGYDVSDYQDIDPQYGTLDDTFEMIRKFHENDIRVVFDLVINHTSDQHHWFKEAQKSVDNPYHDFYIWQKPKNGREPNNWVSLFGGSAWEYNPATDEYYYHLFAKQPDLNWENPKVHDAVSQIIDWWTKHGVDGFRLDAISHLKKNQSFSDVTDQEAAMNNVPGIDKFLSELSDDFKRNHLMTVGEAGGVPVTRAQQWVDSKDGYFDMIFQFDHVSFWEKFAVGKVDVAMLRKALTNWQNGLEGIGWNALFLENHDLPRAVSYFGNDRDMRRQSATALAMMYFLMKGTPFIYQGQELGMTNVDFDSIDEYRDLDSRRFYQEELAKGATKAETLFKLRSKSRDNARTPMQWTSAGGFSNHEPWIEMNPNHKMINVQDEKQNSQSVMNFYKKLTELRLTDPILLNGKYHLIDTHDHQTYVYTRESGSTGYMIITNLSDEPAGYHVPIEYQNLKLILTNQPDLQDTRAMKLQPWSAYLYKYERTTSHEINE</sequence>
<gene>
    <name evidence="5" type="ORF">FD17_GL001033</name>
</gene>
<dbReference type="Gene3D" id="3.20.20.80">
    <property type="entry name" value="Glycosidases"/>
    <property type="match status" value="1"/>
</dbReference>
<dbReference type="SMART" id="SM00642">
    <property type="entry name" value="Aamy"/>
    <property type="match status" value="1"/>
</dbReference>
<dbReference type="GO" id="GO:0004556">
    <property type="term" value="F:alpha-amylase activity"/>
    <property type="evidence" value="ECO:0007669"/>
    <property type="project" value="TreeGrafter"/>
</dbReference>
<organism evidence="5 6">
    <name type="scientific">Lentilactobacillus sunkii DSM 19904</name>
    <dbReference type="NCBI Taxonomy" id="1423808"/>
    <lineage>
        <taxon>Bacteria</taxon>
        <taxon>Bacillati</taxon>
        <taxon>Bacillota</taxon>
        <taxon>Bacilli</taxon>
        <taxon>Lactobacillales</taxon>
        <taxon>Lactobacillaceae</taxon>
        <taxon>Lentilactobacillus</taxon>
    </lineage>
</organism>
<dbReference type="InterPro" id="IPR006047">
    <property type="entry name" value="GH13_cat_dom"/>
</dbReference>
<dbReference type="FunFam" id="3.90.400.10:FF:000002">
    <property type="entry name" value="Sucrose isomerase"/>
    <property type="match status" value="1"/>
</dbReference>
<evidence type="ECO:0000256" key="1">
    <source>
        <dbReference type="ARBA" id="ARBA00008061"/>
    </source>
</evidence>
<dbReference type="InterPro" id="IPR013780">
    <property type="entry name" value="Glyco_hydro_b"/>
</dbReference>
<dbReference type="PANTHER" id="PTHR10357:SF178">
    <property type="entry name" value="OLIGO-1,6-GLUCOSIDASE 3-RELATED"/>
    <property type="match status" value="1"/>
</dbReference>
<comment type="caution">
    <text evidence="5">The sequence shown here is derived from an EMBL/GenBank/DDBJ whole genome shotgun (WGS) entry which is preliminary data.</text>
</comment>
<keyword evidence="3" id="KW-0326">Glycosidase</keyword>
<name>A0A0R1L1K3_9LACO</name>
<feature type="domain" description="Glycosyl hydrolase family 13 catalytic" evidence="4">
    <location>
        <begin position="21"/>
        <end position="413"/>
    </location>
</feature>
<dbReference type="Proteomes" id="UP000051581">
    <property type="component" value="Unassembled WGS sequence"/>
</dbReference>
<evidence type="ECO:0000256" key="2">
    <source>
        <dbReference type="ARBA" id="ARBA00022801"/>
    </source>
</evidence>
<evidence type="ECO:0000313" key="5">
    <source>
        <dbReference type="EMBL" id="KRK89448.1"/>
    </source>
</evidence>
<dbReference type="CDD" id="cd11333">
    <property type="entry name" value="AmyAc_SI_OligoGlu_DGase"/>
    <property type="match status" value="1"/>
</dbReference>
<dbReference type="PANTHER" id="PTHR10357">
    <property type="entry name" value="ALPHA-AMYLASE FAMILY MEMBER"/>
    <property type="match status" value="1"/>
</dbReference>
<accession>A0A0R1L1K3</accession>
<dbReference type="SUPFAM" id="SSF51445">
    <property type="entry name" value="(Trans)glycosidases"/>
    <property type="match status" value="1"/>
</dbReference>
<evidence type="ECO:0000313" key="6">
    <source>
        <dbReference type="Proteomes" id="UP000051581"/>
    </source>
</evidence>
<dbReference type="Gene3D" id="3.90.400.10">
    <property type="entry name" value="Oligo-1,6-glucosidase, Domain 2"/>
    <property type="match status" value="1"/>
</dbReference>
<evidence type="ECO:0000259" key="4">
    <source>
        <dbReference type="SMART" id="SM00642"/>
    </source>
</evidence>
<evidence type="ECO:0000256" key="3">
    <source>
        <dbReference type="ARBA" id="ARBA00023295"/>
    </source>
</evidence>